<name>A0A378XGT8_9BURK</name>
<dbReference type="Proteomes" id="UP000254603">
    <property type="component" value="Unassembled WGS sequence"/>
</dbReference>
<evidence type="ECO:0000313" key="4">
    <source>
        <dbReference type="Proteomes" id="UP000594903"/>
    </source>
</evidence>
<keyword evidence="4" id="KW-1185">Reference proteome</keyword>
<organism evidence="2 3">
    <name type="scientific">Oligella ureolytica</name>
    <dbReference type="NCBI Taxonomy" id="90244"/>
    <lineage>
        <taxon>Bacteria</taxon>
        <taxon>Pseudomonadati</taxon>
        <taxon>Pseudomonadota</taxon>
        <taxon>Betaproteobacteria</taxon>
        <taxon>Burkholderiales</taxon>
        <taxon>Alcaligenaceae</taxon>
        <taxon>Oligella</taxon>
    </lineage>
</organism>
<sequence>MTNSNKKHRYYAHNQASSAWTTSDYFIRGLVSAGCLAVAGVSEESKSAPASAQRTFKKALQGGVAVAAGYYAAESWRNGQAGSVLVATAVGAIGVLAIEKALFTPNIASRAKSLAVDKSLAADTPLLELKDTKELIETPPQVAKKVGAKKVATKKSVSKRVAAKKIAAKRVQQAVENKSETAE</sequence>
<dbReference type="Proteomes" id="UP000594903">
    <property type="component" value="Chromosome"/>
</dbReference>
<protein>
    <submittedName>
        <fullName evidence="2">Uncharacterized protein</fullName>
    </submittedName>
</protein>
<dbReference type="EMBL" id="UGSB01000001">
    <property type="protein sequence ID" value="SUA56304.1"/>
    <property type="molecule type" value="Genomic_DNA"/>
</dbReference>
<dbReference type="STRING" id="1122619.GCA_000373745_02178"/>
<dbReference type="AlphaFoldDB" id="A0A378XGT8"/>
<gene>
    <name evidence="1" type="ORF">I6G29_09925</name>
    <name evidence="2" type="ORF">NCTC11997_02051</name>
</gene>
<evidence type="ECO:0000313" key="3">
    <source>
        <dbReference type="Proteomes" id="UP000254603"/>
    </source>
</evidence>
<proteinExistence type="predicted"/>
<dbReference type="RefSeq" id="WP_018575362.1">
    <property type="nucleotide sequence ID" value="NZ_CP065725.1"/>
</dbReference>
<evidence type="ECO:0000313" key="2">
    <source>
        <dbReference type="EMBL" id="SUA56304.1"/>
    </source>
</evidence>
<reference evidence="2 3" key="1">
    <citation type="submission" date="2018-06" db="EMBL/GenBank/DDBJ databases">
        <authorList>
            <consortium name="Pathogen Informatics"/>
            <person name="Doyle S."/>
        </authorList>
    </citation>
    <scope>NUCLEOTIDE SEQUENCE [LARGE SCALE GENOMIC DNA]</scope>
    <source>
        <strain evidence="2 3">NCTC11997</strain>
    </source>
</reference>
<evidence type="ECO:0000313" key="1">
    <source>
        <dbReference type="EMBL" id="QPT39468.1"/>
    </source>
</evidence>
<accession>A0A378XGT8</accession>
<dbReference type="EMBL" id="CP065725">
    <property type="protein sequence ID" value="QPT39468.1"/>
    <property type="molecule type" value="Genomic_DNA"/>
</dbReference>
<reference evidence="1 4" key="2">
    <citation type="submission" date="2020-12" db="EMBL/GenBank/DDBJ databases">
        <title>FDA dAtabase for Regulatory Grade micrObial Sequences (FDA-ARGOS): Supporting development and validation of Infectious Disease Dx tests.</title>
        <authorList>
            <person name="Sproer C."/>
            <person name="Gronow S."/>
            <person name="Severitt S."/>
            <person name="Schroder I."/>
            <person name="Tallon L."/>
            <person name="Sadzewicz L."/>
            <person name="Zhao X."/>
            <person name="Boylan J."/>
            <person name="Ott S."/>
            <person name="Bowen H."/>
            <person name="Vavikolanu K."/>
            <person name="Mehta A."/>
            <person name="Aluvathingal J."/>
            <person name="Nadendla S."/>
            <person name="Lowell S."/>
            <person name="Myers T."/>
            <person name="Yan Y."/>
            <person name="Sichtig H."/>
        </authorList>
    </citation>
    <scope>NUCLEOTIDE SEQUENCE [LARGE SCALE GENOMIC DNA]</scope>
    <source>
        <strain evidence="1 4">FDAARGOS_872</strain>
    </source>
</reference>